<dbReference type="PANTHER" id="PTHR31356">
    <property type="entry name" value="THYLAKOID LUMENAL 29 KDA PROTEIN, CHLOROPLASTIC-RELATED"/>
    <property type="match status" value="1"/>
</dbReference>
<dbReference type="EMBL" id="HG994583">
    <property type="protein sequence ID" value="CAF2918058.1"/>
    <property type="molecule type" value="Genomic_DNA"/>
</dbReference>
<organism evidence="3 4">
    <name type="scientific">Lepeophtheirus salmonis</name>
    <name type="common">Salmon louse</name>
    <name type="synonym">Caligus salmonis</name>
    <dbReference type="NCBI Taxonomy" id="72036"/>
    <lineage>
        <taxon>Eukaryota</taxon>
        <taxon>Metazoa</taxon>
        <taxon>Ecdysozoa</taxon>
        <taxon>Arthropoda</taxon>
        <taxon>Crustacea</taxon>
        <taxon>Multicrustacea</taxon>
        <taxon>Hexanauplia</taxon>
        <taxon>Copepoda</taxon>
        <taxon>Siphonostomatoida</taxon>
        <taxon>Caligidae</taxon>
        <taxon>Lepeophtheirus</taxon>
    </lineage>
</organism>
<dbReference type="GO" id="GO:0034599">
    <property type="term" value="P:cellular response to oxidative stress"/>
    <property type="evidence" value="ECO:0007669"/>
    <property type="project" value="InterPro"/>
</dbReference>
<sequence>MKATVCYIFIVAICKDLSEGFVLHESTVNRTLRDLSHLIESTQENGVRVLVPSIVRLVFHDCIDGCDACLNLKLPFNKNLDKPIRALEPLYRKYKYFMSRADFWALASKAALDVGVDINNRRCHHKDCKTPKIKFRFRYGRVDCISSPHNGFETHFLSPFTSSSWLFNWFKFWFNLNRNSVVALMGLHTLGKARHPFNETWDLGNSDGVNNLYYKKIADPNHCWVQEYVEPQMSGLPHKIFYWRTDEFKGFALPVDMSLYKDVILNPTTGESSCTYHDCQNAKTMAMFRLYGEKAHIWTKHVGLAFPKIIEKTRDQLKWPTKVPLSS</sequence>
<dbReference type="AlphaFoldDB" id="A0A7R8CW22"/>
<comment type="similarity">
    <text evidence="1">Belongs to the peroxidase family.</text>
</comment>
<evidence type="ECO:0000259" key="2">
    <source>
        <dbReference type="PROSITE" id="PS50873"/>
    </source>
</evidence>
<accession>A0A7R8CW22</accession>
<name>A0A7R8CW22_LEPSM</name>
<dbReference type="InterPro" id="IPR019794">
    <property type="entry name" value="Peroxidases_AS"/>
</dbReference>
<dbReference type="OrthoDB" id="9970727at2759"/>
<dbReference type="Pfam" id="PF00141">
    <property type="entry name" value="peroxidase"/>
    <property type="match status" value="1"/>
</dbReference>
<dbReference type="InterPro" id="IPR002016">
    <property type="entry name" value="Haem_peroxidase"/>
</dbReference>
<dbReference type="GO" id="GO:0020037">
    <property type="term" value="F:heme binding"/>
    <property type="evidence" value="ECO:0007669"/>
    <property type="project" value="InterPro"/>
</dbReference>
<dbReference type="CDD" id="cd00314">
    <property type="entry name" value="plant_peroxidase_like"/>
    <property type="match status" value="1"/>
</dbReference>
<dbReference type="GO" id="GO:0000302">
    <property type="term" value="P:response to reactive oxygen species"/>
    <property type="evidence" value="ECO:0007669"/>
    <property type="project" value="TreeGrafter"/>
</dbReference>
<dbReference type="Gene3D" id="1.10.520.10">
    <property type="match status" value="1"/>
</dbReference>
<feature type="domain" description="Plant heme peroxidase family profile" evidence="2">
    <location>
        <begin position="50"/>
        <end position="194"/>
    </location>
</feature>
<dbReference type="PRINTS" id="PR00458">
    <property type="entry name" value="PEROXIDASE"/>
</dbReference>
<dbReference type="Gene3D" id="1.10.420.10">
    <property type="entry name" value="Peroxidase, domain 2"/>
    <property type="match status" value="1"/>
</dbReference>
<dbReference type="Proteomes" id="UP000675881">
    <property type="component" value="Chromosome 4"/>
</dbReference>
<dbReference type="PROSITE" id="PS50873">
    <property type="entry name" value="PEROXIDASE_4"/>
    <property type="match status" value="1"/>
</dbReference>
<dbReference type="GO" id="GO:0004601">
    <property type="term" value="F:peroxidase activity"/>
    <property type="evidence" value="ECO:0007669"/>
    <property type="project" value="InterPro"/>
</dbReference>
<evidence type="ECO:0000313" key="4">
    <source>
        <dbReference type="Proteomes" id="UP000675881"/>
    </source>
</evidence>
<dbReference type="SUPFAM" id="SSF48113">
    <property type="entry name" value="Heme-dependent peroxidases"/>
    <property type="match status" value="1"/>
</dbReference>
<dbReference type="InterPro" id="IPR044831">
    <property type="entry name" value="Ccp1-like"/>
</dbReference>
<dbReference type="InterPro" id="IPR010255">
    <property type="entry name" value="Haem_peroxidase_sf"/>
</dbReference>
<dbReference type="PROSITE" id="PS00436">
    <property type="entry name" value="PEROXIDASE_2"/>
    <property type="match status" value="1"/>
</dbReference>
<keyword evidence="4" id="KW-1185">Reference proteome</keyword>
<dbReference type="GO" id="GO:0042744">
    <property type="term" value="P:hydrogen peroxide catabolic process"/>
    <property type="evidence" value="ECO:0007669"/>
    <property type="project" value="TreeGrafter"/>
</dbReference>
<proteinExistence type="inferred from homology"/>
<evidence type="ECO:0000256" key="1">
    <source>
        <dbReference type="RuleBase" id="RU004241"/>
    </source>
</evidence>
<reference evidence="3" key="1">
    <citation type="submission" date="2021-02" db="EMBL/GenBank/DDBJ databases">
        <authorList>
            <person name="Bekaert M."/>
        </authorList>
    </citation>
    <scope>NUCLEOTIDE SEQUENCE</scope>
    <source>
        <strain evidence="3">IoA-00</strain>
    </source>
</reference>
<protein>
    <submittedName>
        <fullName evidence="3">(salmon louse) hypothetical protein</fullName>
    </submittedName>
</protein>
<evidence type="ECO:0000313" key="3">
    <source>
        <dbReference type="EMBL" id="CAF2918058.1"/>
    </source>
</evidence>
<dbReference type="PANTHER" id="PTHR31356:SF36">
    <property type="entry name" value="L-ASCORBATE PEROXIDASE 3"/>
    <property type="match status" value="1"/>
</dbReference>
<gene>
    <name evidence="3" type="ORF">LSAA_8780</name>
</gene>